<dbReference type="InterPro" id="IPR029039">
    <property type="entry name" value="Flavoprotein-like_sf"/>
</dbReference>
<dbReference type="InterPro" id="IPR051545">
    <property type="entry name" value="NAD(P)H_dehydrogenase_qn"/>
</dbReference>
<feature type="domain" description="Flavodoxin-like fold" evidence="3">
    <location>
        <begin position="1"/>
        <end position="199"/>
    </location>
</feature>
<gene>
    <name evidence="4" type="ORF">GCM10022381_04070</name>
</gene>
<proteinExistence type="inferred from homology"/>
<name>A0ABP7K288_9MICO</name>
<evidence type="ECO:0000313" key="5">
    <source>
        <dbReference type="Proteomes" id="UP001501803"/>
    </source>
</evidence>
<evidence type="ECO:0000259" key="3">
    <source>
        <dbReference type="Pfam" id="PF02525"/>
    </source>
</evidence>
<keyword evidence="2" id="KW-0560">Oxidoreductase</keyword>
<comment type="similarity">
    <text evidence="1">Belongs to the NAD(P)H dehydrogenase (quinone) family.</text>
</comment>
<dbReference type="SUPFAM" id="SSF52218">
    <property type="entry name" value="Flavoproteins"/>
    <property type="match status" value="1"/>
</dbReference>
<protein>
    <submittedName>
        <fullName evidence="4">NAD(P)H-dependent oxidoreductase</fullName>
    </submittedName>
</protein>
<comment type="caution">
    <text evidence="4">The sequence shown here is derived from an EMBL/GenBank/DDBJ whole genome shotgun (WGS) entry which is preliminary data.</text>
</comment>
<dbReference type="RefSeq" id="WP_345061775.1">
    <property type="nucleotide sequence ID" value="NZ_BAABCN010000002.1"/>
</dbReference>
<evidence type="ECO:0000256" key="2">
    <source>
        <dbReference type="ARBA" id="ARBA00023002"/>
    </source>
</evidence>
<evidence type="ECO:0000256" key="1">
    <source>
        <dbReference type="ARBA" id="ARBA00006252"/>
    </source>
</evidence>
<dbReference type="EMBL" id="BAABCN010000002">
    <property type="protein sequence ID" value="GAA3863216.1"/>
    <property type="molecule type" value="Genomic_DNA"/>
</dbReference>
<dbReference type="Proteomes" id="UP001501803">
    <property type="component" value="Unassembled WGS sequence"/>
</dbReference>
<keyword evidence="5" id="KW-1185">Reference proteome</keyword>
<dbReference type="PANTHER" id="PTHR10204:SF34">
    <property type="entry name" value="NAD(P)H DEHYDROGENASE [QUINONE] 1 ISOFORM 1"/>
    <property type="match status" value="1"/>
</dbReference>
<dbReference type="PANTHER" id="PTHR10204">
    <property type="entry name" value="NAD P H OXIDOREDUCTASE-RELATED"/>
    <property type="match status" value="1"/>
</dbReference>
<evidence type="ECO:0000313" key="4">
    <source>
        <dbReference type="EMBL" id="GAA3863216.1"/>
    </source>
</evidence>
<dbReference type="Pfam" id="PF02525">
    <property type="entry name" value="Flavodoxin_2"/>
    <property type="match status" value="1"/>
</dbReference>
<dbReference type="InterPro" id="IPR003680">
    <property type="entry name" value="Flavodoxin_fold"/>
</dbReference>
<dbReference type="Gene3D" id="3.40.50.360">
    <property type="match status" value="1"/>
</dbReference>
<reference evidence="5" key="1">
    <citation type="journal article" date="2019" name="Int. J. Syst. Evol. Microbiol.">
        <title>The Global Catalogue of Microorganisms (GCM) 10K type strain sequencing project: providing services to taxonomists for standard genome sequencing and annotation.</title>
        <authorList>
            <consortium name="The Broad Institute Genomics Platform"/>
            <consortium name="The Broad Institute Genome Sequencing Center for Infectious Disease"/>
            <person name="Wu L."/>
            <person name="Ma J."/>
        </authorList>
    </citation>
    <scope>NUCLEOTIDE SEQUENCE [LARGE SCALE GENOMIC DNA]</scope>
    <source>
        <strain evidence="5">JCM 17021</strain>
    </source>
</reference>
<sequence length="206" mass="22937">MHVLLVFDHPYGAEAFDNVPNRRSLSAAMLAAAQTGLDSAGHSSDTVDLVAEGFDPVLSADDLRAWRTGTPGRPDVQRLQDRVAAADHIVFVFPTWWMSMPAATKGFLDRVLTRGFAFEEPRPGGALVRTLHRLRGVTVLTAMTTPGPVYRAWFGRPAQRILADGTFRLIGIRRIRWIAIDRSTQRGALRRERALARITRRFAALH</sequence>
<organism evidence="4 5">
    <name type="scientific">Leifsonia kafniensis</name>
    <dbReference type="NCBI Taxonomy" id="475957"/>
    <lineage>
        <taxon>Bacteria</taxon>
        <taxon>Bacillati</taxon>
        <taxon>Actinomycetota</taxon>
        <taxon>Actinomycetes</taxon>
        <taxon>Micrococcales</taxon>
        <taxon>Microbacteriaceae</taxon>
        <taxon>Leifsonia</taxon>
    </lineage>
</organism>
<accession>A0ABP7K288</accession>